<keyword evidence="5 7" id="KW-0808">Transferase</keyword>
<dbReference type="InterPro" id="IPR013534">
    <property type="entry name" value="Starch_synth_cat_dom"/>
</dbReference>
<dbReference type="PANTHER" id="PTHR45825:SF11">
    <property type="entry name" value="ALPHA AMYLASE DOMAIN-CONTAINING PROTEIN"/>
    <property type="match status" value="1"/>
</dbReference>
<evidence type="ECO:0000256" key="2">
    <source>
        <dbReference type="ARBA" id="ARBA00002764"/>
    </source>
</evidence>
<dbReference type="EC" id="2.4.1.21" evidence="7"/>
<protein>
    <recommendedName>
        <fullName evidence="7">Glycogen synthase</fullName>
        <ecNumber evidence="7">2.4.1.21</ecNumber>
    </recommendedName>
    <alternativeName>
        <fullName evidence="7">Starch [bacterial glycogen] synthase</fullName>
    </alternativeName>
</protein>
<organism evidence="10 11">
    <name type="scientific">Pontibacillus yanchengensis Y32</name>
    <dbReference type="NCBI Taxonomy" id="1385514"/>
    <lineage>
        <taxon>Bacteria</taxon>
        <taxon>Bacillati</taxon>
        <taxon>Bacillota</taxon>
        <taxon>Bacilli</taxon>
        <taxon>Bacillales</taxon>
        <taxon>Bacillaceae</taxon>
        <taxon>Pontibacillus</taxon>
    </lineage>
</organism>
<dbReference type="NCBIfam" id="TIGR02095">
    <property type="entry name" value="glgA"/>
    <property type="match status" value="1"/>
</dbReference>
<dbReference type="HAMAP" id="MF_00484">
    <property type="entry name" value="Glycogen_synth"/>
    <property type="match status" value="1"/>
</dbReference>
<dbReference type="OrthoDB" id="9808590at2"/>
<feature type="domain" description="Starch synthase catalytic" evidence="9">
    <location>
        <begin position="2"/>
        <end position="239"/>
    </location>
</feature>
<dbReference type="Pfam" id="PF08323">
    <property type="entry name" value="Glyco_transf_5"/>
    <property type="match status" value="1"/>
</dbReference>
<dbReference type="GO" id="GO:0005978">
    <property type="term" value="P:glycogen biosynthetic process"/>
    <property type="evidence" value="ECO:0007669"/>
    <property type="project" value="UniProtKB-UniRule"/>
</dbReference>
<evidence type="ECO:0000256" key="3">
    <source>
        <dbReference type="ARBA" id="ARBA00010281"/>
    </source>
</evidence>
<dbReference type="NCBIfam" id="NF001899">
    <property type="entry name" value="PRK00654.1-2"/>
    <property type="match status" value="1"/>
</dbReference>
<name>A0A0A2T9X5_9BACI</name>
<reference evidence="10 11" key="1">
    <citation type="journal article" date="2015" name="Stand. Genomic Sci.">
        <title>High quality draft genome sequence of the moderately halophilic bacterium Pontibacillus yanchengensis Y32(T) and comparison among Pontibacillus genomes.</title>
        <authorList>
            <person name="Huang J."/>
            <person name="Qiao Z.X."/>
            <person name="Tang J.W."/>
            <person name="Wang G."/>
        </authorList>
    </citation>
    <scope>NUCLEOTIDE SEQUENCE [LARGE SCALE GENOMIC DNA]</scope>
    <source>
        <strain evidence="10 11">Y32</strain>
    </source>
</reference>
<dbReference type="eggNOG" id="COG0297">
    <property type="taxonomic scope" value="Bacteria"/>
</dbReference>
<accession>A0A0A2T9X5</accession>
<evidence type="ECO:0000256" key="6">
    <source>
        <dbReference type="ARBA" id="ARBA00023056"/>
    </source>
</evidence>
<dbReference type="STRING" id="1385514.N782_11265"/>
<dbReference type="InterPro" id="IPR001296">
    <property type="entry name" value="Glyco_trans_1"/>
</dbReference>
<evidence type="ECO:0000259" key="9">
    <source>
        <dbReference type="Pfam" id="PF08323"/>
    </source>
</evidence>
<evidence type="ECO:0000256" key="1">
    <source>
        <dbReference type="ARBA" id="ARBA00001478"/>
    </source>
</evidence>
<gene>
    <name evidence="7" type="primary">glgA</name>
    <name evidence="10" type="ORF">N782_11265</name>
</gene>
<comment type="caution">
    <text evidence="10">The sequence shown here is derived from an EMBL/GenBank/DDBJ whole genome shotgun (WGS) entry which is preliminary data.</text>
</comment>
<dbReference type="Pfam" id="PF00534">
    <property type="entry name" value="Glycos_transf_1"/>
    <property type="match status" value="1"/>
</dbReference>
<dbReference type="AlphaFoldDB" id="A0A0A2T9X5"/>
<dbReference type="GO" id="GO:0009011">
    <property type="term" value="F:alpha-1,4-glucan glucosyltransferase (ADP-glucose donor) activity"/>
    <property type="evidence" value="ECO:0007669"/>
    <property type="project" value="UniProtKB-UniRule"/>
</dbReference>
<dbReference type="PANTHER" id="PTHR45825">
    <property type="entry name" value="GRANULE-BOUND STARCH SYNTHASE 1, CHLOROPLASTIC/AMYLOPLASTIC"/>
    <property type="match status" value="1"/>
</dbReference>
<keyword evidence="11" id="KW-1185">Reference proteome</keyword>
<proteinExistence type="inferred from homology"/>
<dbReference type="SUPFAM" id="SSF53756">
    <property type="entry name" value="UDP-Glycosyltransferase/glycogen phosphorylase"/>
    <property type="match status" value="1"/>
</dbReference>
<dbReference type="UniPathway" id="UPA00164"/>
<comment type="similarity">
    <text evidence="3 7">Belongs to the glycosyltransferase 1 family. Bacterial/plant glycogen synthase subfamily.</text>
</comment>
<dbReference type="Proteomes" id="UP000030147">
    <property type="component" value="Unassembled WGS sequence"/>
</dbReference>
<feature type="domain" description="Glycosyl transferase family 1" evidence="8">
    <location>
        <begin position="290"/>
        <end position="440"/>
    </location>
</feature>
<evidence type="ECO:0000256" key="5">
    <source>
        <dbReference type="ARBA" id="ARBA00022679"/>
    </source>
</evidence>
<dbReference type="Gene3D" id="3.40.50.2000">
    <property type="entry name" value="Glycogen Phosphorylase B"/>
    <property type="match status" value="2"/>
</dbReference>
<evidence type="ECO:0000259" key="8">
    <source>
        <dbReference type="Pfam" id="PF00534"/>
    </source>
</evidence>
<evidence type="ECO:0000256" key="7">
    <source>
        <dbReference type="HAMAP-Rule" id="MF_00484"/>
    </source>
</evidence>
<evidence type="ECO:0000256" key="4">
    <source>
        <dbReference type="ARBA" id="ARBA00022676"/>
    </source>
</evidence>
<evidence type="ECO:0000313" key="11">
    <source>
        <dbReference type="Proteomes" id="UP000030147"/>
    </source>
</evidence>
<comment type="pathway">
    <text evidence="7">Glycan biosynthesis; glycogen biosynthesis.</text>
</comment>
<dbReference type="InterPro" id="IPR011835">
    <property type="entry name" value="GS/SS"/>
</dbReference>
<feature type="binding site" evidence="7">
    <location>
        <position position="15"/>
    </location>
    <ligand>
        <name>ADP-alpha-D-glucose</name>
        <dbReference type="ChEBI" id="CHEBI:57498"/>
    </ligand>
</feature>
<dbReference type="RefSeq" id="WP_036819403.1">
    <property type="nucleotide sequence ID" value="NZ_AVBF01000026.1"/>
</dbReference>
<dbReference type="NCBIfam" id="NF001898">
    <property type="entry name" value="PRK00654.1-1"/>
    <property type="match status" value="1"/>
</dbReference>
<comment type="function">
    <text evidence="2 7">Synthesizes alpha-1,4-glucan chains using ADP-glucose.</text>
</comment>
<evidence type="ECO:0000313" key="10">
    <source>
        <dbReference type="EMBL" id="KGP72637.1"/>
    </source>
</evidence>
<sequence length="484" mass="56199">MKVLMVGSECTPFIKSGGLADVLGSLPQALQEQGTDVRVVLPKYEEMKDEWKEQLMHLDELNIQMGWRNQYAGIEYMEHNGVIFYFIDNEYYFKRSNLYGYGDEAERFVFFNRAVMEMIRALEMEWIPDVIHCHDWQSGLIPVLLHTHYESDELFQGIKTVFTIHNLKYQGIFPQSVLHDLLDLDEGMMVEDGMEFFGDINFMKGALNYADTITTVSETYAKEIQTPYYGENLDGVLRKRADQLVGIVNGINDKDYNPMRDEALEFPYRSSLTKKRQNKMWLQEQLGLPVNKDVPMIGIVSRLVEQKGFDLIGRVIDELLHEEDIQIVLLGTGEYQYEQMLQWAQDRHPTKMSANIQFSESLSRQVYAASDLFLMPSRFEPCGIGQLIALRYLTVPIVRETGGLADTVHAFNENTEEGNGFTFTNYNAHDMLFTIRRALEIFQDTPTWQQLVKNIIKSQFSWKYSASQYIDLYNSIRVYESMEK</sequence>
<dbReference type="GO" id="GO:0004373">
    <property type="term" value="F:alpha-1,4-glucan glucosyltransferase (UDP-glucose donor) activity"/>
    <property type="evidence" value="ECO:0007669"/>
    <property type="project" value="InterPro"/>
</dbReference>
<dbReference type="EMBL" id="AVBF01000026">
    <property type="protein sequence ID" value="KGP72637.1"/>
    <property type="molecule type" value="Genomic_DNA"/>
</dbReference>
<dbReference type="CDD" id="cd03791">
    <property type="entry name" value="GT5_Glycogen_synthase_DULL1-like"/>
    <property type="match status" value="1"/>
</dbReference>
<keyword evidence="6 7" id="KW-0320">Glycogen biosynthesis</keyword>
<keyword evidence="4 7" id="KW-0328">Glycosyltransferase</keyword>
<comment type="catalytic activity">
    <reaction evidence="1 7">
        <text>[(1-&gt;4)-alpha-D-glucosyl](n) + ADP-alpha-D-glucose = [(1-&gt;4)-alpha-D-glucosyl](n+1) + ADP + H(+)</text>
        <dbReference type="Rhea" id="RHEA:18189"/>
        <dbReference type="Rhea" id="RHEA-COMP:9584"/>
        <dbReference type="Rhea" id="RHEA-COMP:9587"/>
        <dbReference type="ChEBI" id="CHEBI:15378"/>
        <dbReference type="ChEBI" id="CHEBI:15444"/>
        <dbReference type="ChEBI" id="CHEBI:57498"/>
        <dbReference type="ChEBI" id="CHEBI:456216"/>
        <dbReference type="EC" id="2.4.1.21"/>
    </reaction>
</comment>